<name>A0AAD1UQZ4_EUPCR</name>
<comment type="caution">
    <text evidence="2">The sequence shown here is derived from an EMBL/GenBank/DDBJ whole genome shotgun (WGS) entry which is preliminary data.</text>
</comment>
<gene>
    <name evidence="2" type="ORF">ECRASSUSDP1_LOCUS10689</name>
</gene>
<feature type="domain" description="CRAL-TRIO" evidence="1">
    <location>
        <begin position="155"/>
        <end position="304"/>
    </location>
</feature>
<dbReference type="PANTHER" id="PTHR46818:SF1">
    <property type="entry name" value="CHROMOSOME UNDETERMINED SCAFFOLD_125, WHOLE GENOME SHOTGUN SEQUENCE"/>
    <property type="match status" value="1"/>
</dbReference>
<evidence type="ECO:0000313" key="2">
    <source>
        <dbReference type="EMBL" id="CAI2369390.1"/>
    </source>
</evidence>
<dbReference type="Gene3D" id="3.40.525.10">
    <property type="entry name" value="CRAL-TRIO lipid binding domain"/>
    <property type="match status" value="1"/>
</dbReference>
<protein>
    <recommendedName>
        <fullName evidence="1">CRAL-TRIO domain-containing protein</fullName>
    </recommendedName>
</protein>
<dbReference type="SUPFAM" id="SSF46938">
    <property type="entry name" value="CRAL/TRIO N-terminal domain"/>
    <property type="match status" value="1"/>
</dbReference>
<proteinExistence type="predicted"/>
<dbReference type="PANTHER" id="PTHR46818">
    <property type="entry name" value="DOMAIN-CONTAINING PROTEIN, PUTATIVE-RELATED"/>
    <property type="match status" value="1"/>
</dbReference>
<reference evidence="2" key="1">
    <citation type="submission" date="2023-07" db="EMBL/GenBank/DDBJ databases">
        <authorList>
            <consortium name="AG Swart"/>
            <person name="Singh M."/>
            <person name="Singh A."/>
            <person name="Seah K."/>
            <person name="Emmerich C."/>
        </authorList>
    </citation>
    <scope>NUCLEOTIDE SEQUENCE</scope>
    <source>
        <strain evidence="2">DP1</strain>
    </source>
</reference>
<accession>A0AAD1UQZ4</accession>
<dbReference type="CDD" id="cd00170">
    <property type="entry name" value="SEC14"/>
    <property type="match status" value="1"/>
</dbReference>
<dbReference type="InterPro" id="IPR036865">
    <property type="entry name" value="CRAL-TRIO_dom_sf"/>
</dbReference>
<sequence>MSDYDRDLEHIKIEETCITNEMVDQVDKEDYRYYYVDKNLSRPHMLEYYTPPEELLMITIGKKAPERMIYPLDGPFTKLEEDSYEELLDYFYDKGEELPEGVTKRRALRFLNGNSFDIKKTYENIIKHIEWRGEMKPFILSEGDMNLLDKGFIYIHGRDKNFRPILVINAKIIAGKGVDPDDVFNTAWFVCHYMIENILKRGSCENWVDIMDLGGLSFTKIPVKALKKFITESQVHMKSRIAKMFLLHVTWGIRTIYSIVSPFLEKRTKEKIIMNKGGYNEEILELAHPSQLEEKYGGEAENLTEFWPPFAISDEYGCDPDCINQPIEPVQLERRKVKKVRQKEVGMSLAPSHPVKFVTEPVDVVEGPKRKQAPKADKNSGCKCAIF</sequence>
<organism evidence="2 3">
    <name type="scientific">Euplotes crassus</name>
    <dbReference type="NCBI Taxonomy" id="5936"/>
    <lineage>
        <taxon>Eukaryota</taxon>
        <taxon>Sar</taxon>
        <taxon>Alveolata</taxon>
        <taxon>Ciliophora</taxon>
        <taxon>Intramacronucleata</taxon>
        <taxon>Spirotrichea</taxon>
        <taxon>Hypotrichia</taxon>
        <taxon>Euplotida</taxon>
        <taxon>Euplotidae</taxon>
        <taxon>Moneuplotes</taxon>
    </lineage>
</organism>
<dbReference type="EMBL" id="CAMPGE010010543">
    <property type="protein sequence ID" value="CAI2369390.1"/>
    <property type="molecule type" value="Genomic_DNA"/>
</dbReference>
<evidence type="ECO:0000313" key="3">
    <source>
        <dbReference type="Proteomes" id="UP001295684"/>
    </source>
</evidence>
<evidence type="ECO:0000259" key="1">
    <source>
        <dbReference type="PROSITE" id="PS50191"/>
    </source>
</evidence>
<keyword evidence="3" id="KW-1185">Reference proteome</keyword>
<dbReference type="AlphaFoldDB" id="A0AAD1UQZ4"/>
<dbReference type="InterPro" id="IPR001251">
    <property type="entry name" value="CRAL-TRIO_dom"/>
</dbReference>
<dbReference type="SUPFAM" id="SSF52087">
    <property type="entry name" value="CRAL/TRIO domain"/>
    <property type="match status" value="1"/>
</dbReference>
<dbReference type="SMART" id="SM00516">
    <property type="entry name" value="SEC14"/>
    <property type="match status" value="1"/>
</dbReference>
<dbReference type="Proteomes" id="UP001295684">
    <property type="component" value="Unassembled WGS sequence"/>
</dbReference>
<dbReference type="Pfam" id="PF00650">
    <property type="entry name" value="CRAL_TRIO"/>
    <property type="match status" value="1"/>
</dbReference>
<dbReference type="PROSITE" id="PS50191">
    <property type="entry name" value="CRAL_TRIO"/>
    <property type="match status" value="1"/>
</dbReference>
<dbReference type="InterPro" id="IPR036273">
    <property type="entry name" value="CRAL/TRIO_N_dom_sf"/>
</dbReference>